<dbReference type="InterPro" id="IPR053030">
    <property type="entry name" value="Ribosomal_biogenesis_FAF1-like"/>
</dbReference>
<accession>A0A2T9YAC6</accession>
<evidence type="ECO:0000313" key="3">
    <source>
        <dbReference type="EMBL" id="PVU89265.1"/>
    </source>
</evidence>
<dbReference type="PANTHER" id="PTHR28096">
    <property type="entry name" value="PROTEIN FAF1"/>
    <property type="match status" value="1"/>
</dbReference>
<feature type="region of interest" description="Disordered" evidence="2">
    <location>
        <begin position="1"/>
        <end position="21"/>
    </location>
</feature>
<dbReference type="GO" id="GO:0000462">
    <property type="term" value="P:maturation of SSU-rRNA from tricistronic rRNA transcript (SSU-rRNA, 5.8S rRNA, LSU-rRNA)"/>
    <property type="evidence" value="ECO:0007669"/>
    <property type="project" value="TreeGrafter"/>
</dbReference>
<proteinExistence type="predicted"/>
<dbReference type="OrthoDB" id="5556956at2759"/>
<evidence type="ECO:0000313" key="4">
    <source>
        <dbReference type="Proteomes" id="UP000245383"/>
    </source>
</evidence>
<reference evidence="3 4" key="1">
    <citation type="journal article" date="2018" name="MBio">
        <title>Comparative Genomics Reveals the Core Gene Toolbox for the Fungus-Insect Symbiosis.</title>
        <authorList>
            <person name="Wang Y."/>
            <person name="Stata M."/>
            <person name="Wang W."/>
            <person name="Stajich J.E."/>
            <person name="White M.M."/>
            <person name="Moncalvo J.M."/>
        </authorList>
    </citation>
    <scope>NUCLEOTIDE SEQUENCE [LARGE SCALE GENOMIC DNA]</scope>
    <source>
        <strain evidence="3 4">SWE-8-4</strain>
    </source>
</reference>
<dbReference type="PANTHER" id="PTHR28096:SF1">
    <property type="entry name" value="PROTEIN FAF1"/>
    <property type="match status" value="1"/>
</dbReference>
<feature type="region of interest" description="Disordered" evidence="2">
    <location>
        <begin position="202"/>
        <end position="232"/>
    </location>
</feature>
<evidence type="ECO:0000256" key="2">
    <source>
        <dbReference type="SAM" id="MobiDB-lite"/>
    </source>
</evidence>
<dbReference type="EMBL" id="MBFR01000328">
    <property type="protein sequence ID" value="PVU89265.1"/>
    <property type="molecule type" value="Genomic_DNA"/>
</dbReference>
<dbReference type="GO" id="GO:0005730">
    <property type="term" value="C:nucleolus"/>
    <property type="evidence" value="ECO:0007669"/>
    <property type="project" value="TreeGrafter"/>
</dbReference>
<keyword evidence="4" id="KW-1185">Reference proteome</keyword>
<protein>
    <submittedName>
        <fullName evidence="3">Uncharacterized protein</fullName>
    </submittedName>
</protein>
<feature type="coiled-coil region" evidence="1">
    <location>
        <begin position="129"/>
        <end position="177"/>
    </location>
</feature>
<gene>
    <name evidence="3" type="ORF">BB561_005468</name>
</gene>
<comment type="caution">
    <text evidence="3">The sequence shown here is derived from an EMBL/GenBank/DDBJ whole genome shotgun (WGS) entry which is preliminary data.</text>
</comment>
<sequence>MNFNKRQRSGVEVVDASSIDQKGDSIKNTKREFKLFMSHKISKVGLQQQEIISTEGQNKAGKSNKPLDEEEMENLKYDVELKELLNTHKLIENMQNKFGKDRLELQNKKLDQLGLANKTKTRTPRDIFYGIQEKRNKRANRQISEARDTGILTNSLEREIEERNGAYNKKIEKYKRSNVKTQDRGLESKGLKFKDGVLHVPKSKISAKKEPSSSLRIFGSSNFKSKRKSSRK</sequence>
<keyword evidence="1" id="KW-0175">Coiled coil</keyword>
<dbReference type="AlphaFoldDB" id="A0A2T9YAC6"/>
<dbReference type="STRING" id="133385.A0A2T9YAC6"/>
<organism evidence="3 4">
    <name type="scientific">Smittium simulii</name>
    <dbReference type="NCBI Taxonomy" id="133385"/>
    <lineage>
        <taxon>Eukaryota</taxon>
        <taxon>Fungi</taxon>
        <taxon>Fungi incertae sedis</taxon>
        <taxon>Zoopagomycota</taxon>
        <taxon>Kickxellomycotina</taxon>
        <taxon>Harpellomycetes</taxon>
        <taxon>Harpellales</taxon>
        <taxon>Legeriomycetaceae</taxon>
        <taxon>Smittium</taxon>
    </lineage>
</organism>
<name>A0A2T9YAC6_9FUNG</name>
<evidence type="ECO:0000256" key="1">
    <source>
        <dbReference type="SAM" id="Coils"/>
    </source>
</evidence>
<dbReference type="Proteomes" id="UP000245383">
    <property type="component" value="Unassembled WGS sequence"/>
</dbReference>